<comment type="caution">
    <text evidence="1">The sequence shown here is derived from an EMBL/GenBank/DDBJ whole genome shotgun (WGS) entry which is preliminary data.</text>
</comment>
<sequence>MAGSGTTPSLATMPTEIVCMIGAHLSIYVIKAWTMVSKRFREIFLSQICKHIKFSGNMEQLENSILSYFRTATPSFRNVVHHNIRCVTFDVQPFDTTRGMRAWARVVRQSPIRLSQIGQFMISNPNIHRVTFNTNFGKRMQEIWLFVEFVEAGPQWSNVKNLSIQSPEMHGGLSRAVIRKVEQGKLRTLSAYSKFFFTATDTMQGHWFANVTSLSLRRQSRKDWLWVSPATDPVIAGLDRALLTDIHTSFPKLESLVVYDGILDDRSSNEPFASGAMAVLIIMEAVSRLKEMQSLRRFAFDFDKSRLDPDAISVLEQEPRAFNKMIRDNFEDEAMTECILLSLLVSHVSTLEEICMTSQYPNFYRATRKDGRLDIDRDSFDDPSQKDLFPSALMG</sequence>
<accession>A0A8H5I6C8</accession>
<dbReference type="EMBL" id="JAAOAO010000797">
    <property type="protein sequence ID" value="KAF5531302.1"/>
    <property type="molecule type" value="Genomic_DNA"/>
</dbReference>
<proteinExistence type="predicted"/>
<evidence type="ECO:0000313" key="2">
    <source>
        <dbReference type="Proteomes" id="UP000574317"/>
    </source>
</evidence>
<dbReference type="Proteomes" id="UP000574317">
    <property type="component" value="Unassembled WGS sequence"/>
</dbReference>
<reference evidence="1 2" key="1">
    <citation type="submission" date="2020-05" db="EMBL/GenBank/DDBJ databases">
        <title>Identification and distribution of gene clusters putatively required for synthesis of sphingolipid metabolism inhibitors in phylogenetically diverse species of the filamentous fungus Fusarium.</title>
        <authorList>
            <person name="Kim H.-S."/>
            <person name="Busman M."/>
            <person name="Brown D.W."/>
            <person name="Divon H."/>
            <person name="Uhlig S."/>
            <person name="Proctor R.H."/>
        </authorList>
    </citation>
    <scope>NUCLEOTIDE SEQUENCE [LARGE SCALE GENOMIC DNA]</scope>
    <source>
        <strain evidence="1 2">NRRL 25196</strain>
    </source>
</reference>
<name>A0A8H5I6C8_9HYPO</name>
<gene>
    <name evidence="1" type="ORF">FNAPI_13292</name>
</gene>
<protein>
    <recommendedName>
        <fullName evidence="3">F-box domain-containing protein</fullName>
    </recommendedName>
</protein>
<keyword evidence="2" id="KW-1185">Reference proteome</keyword>
<evidence type="ECO:0000313" key="1">
    <source>
        <dbReference type="EMBL" id="KAF5531302.1"/>
    </source>
</evidence>
<dbReference type="AlphaFoldDB" id="A0A8H5I6C8"/>
<organism evidence="1 2">
    <name type="scientific">Fusarium napiforme</name>
    <dbReference type="NCBI Taxonomy" id="42672"/>
    <lineage>
        <taxon>Eukaryota</taxon>
        <taxon>Fungi</taxon>
        <taxon>Dikarya</taxon>
        <taxon>Ascomycota</taxon>
        <taxon>Pezizomycotina</taxon>
        <taxon>Sordariomycetes</taxon>
        <taxon>Hypocreomycetidae</taxon>
        <taxon>Hypocreales</taxon>
        <taxon>Nectriaceae</taxon>
        <taxon>Fusarium</taxon>
        <taxon>Fusarium fujikuroi species complex</taxon>
    </lineage>
</organism>
<evidence type="ECO:0008006" key="3">
    <source>
        <dbReference type="Google" id="ProtNLM"/>
    </source>
</evidence>